<dbReference type="EMBL" id="BAAAQM010000071">
    <property type="protein sequence ID" value="GAA2001340.1"/>
    <property type="molecule type" value="Genomic_DNA"/>
</dbReference>
<accession>A0ABN2TAB0</accession>
<name>A0ABN2TAB0_9ACTN</name>
<keyword evidence="3" id="KW-1185">Reference proteome</keyword>
<protein>
    <submittedName>
        <fullName evidence="2">Uncharacterized protein</fullName>
    </submittedName>
</protein>
<gene>
    <name evidence="2" type="ORF">GCM10009838_78900</name>
</gene>
<feature type="transmembrane region" description="Helical" evidence="1">
    <location>
        <begin position="20"/>
        <end position="41"/>
    </location>
</feature>
<evidence type="ECO:0000256" key="1">
    <source>
        <dbReference type="SAM" id="Phobius"/>
    </source>
</evidence>
<sequence>MGLRTSDGTSRGRNALGRAAVVLAMVSLVISATAGAVLGAAEHDRTCPRAHGLQFLTTEQFNRIYYACGR</sequence>
<evidence type="ECO:0000313" key="3">
    <source>
        <dbReference type="Proteomes" id="UP001499854"/>
    </source>
</evidence>
<dbReference type="Proteomes" id="UP001499854">
    <property type="component" value="Unassembled WGS sequence"/>
</dbReference>
<comment type="caution">
    <text evidence="2">The sequence shown here is derived from an EMBL/GenBank/DDBJ whole genome shotgun (WGS) entry which is preliminary data.</text>
</comment>
<evidence type="ECO:0000313" key="2">
    <source>
        <dbReference type="EMBL" id="GAA2001340.1"/>
    </source>
</evidence>
<proteinExistence type="predicted"/>
<keyword evidence="1" id="KW-0812">Transmembrane</keyword>
<organism evidence="2 3">
    <name type="scientific">Catenulispora subtropica</name>
    <dbReference type="NCBI Taxonomy" id="450798"/>
    <lineage>
        <taxon>Bacteria</taxon>
        <taxon>Bacillati</taxon>
        <taxon>Actinomycetota</taxon>
        <taxon>Actinomycetes</taxon>
        <taxon>Catenulisporales</taxon>
        <taxon>Catenulisporaceae</taxon>
        <taxon>Catenulispora</taxon>
    </lineage>
</organism>
<keyword evidence="1" id="KW-1133">Transmembrane helix</keyword>
<reference evidence="2 3" key="1">
    <citation type="journal article" date="2019" name="Int. J. Syst. Evol. Microbiol.">
        <title>The Global Catalogue of Microorganisms (GCM) 10K type strain sequencing project: providing services to taxonomists for standard genome sequencing and annotation.</title>
        <authorList>
            <consortium name="The Broad Institute Genomics Platform"/>
            <consortium name="The Broad Institute Genome Sequencing Center for Infectious Disease"/>
            <person name="Wu L."/>
            <person name="Ma J."/>
        </authorList>
    </citation>
    <scope>NUCLEOTIDE SEQUENCE [LARGE SCALE GENOMIC DNA]</scope>
    <source>
        <strain evidence="2 3">JCM 16013</strain>
    </source>
</reference>
<keyword evidence="1" id="KW-0472">Membrane</keyword>